<evidence type="ECO:0000259" key="1">
    <source>
        <dbReference type="Pfam" id="PF10105"/>
    </source>
</evidence>
<name>A0A1T4L5F6_9FIRM</name>
<evidence type="ECO:0000313" key="3">
    <source>
        <dbReference type="Proteomes" id="UP000189933"/>
    </source>
</evidence>
<dbReference type="EMBL" id="FUXM01000001">
    <property type="protein sequence ID" value="SJZ49833.1"/>
    <property type="molecule type" value="Genomic_DNA"/>
</dbReference>
<dbReference type="OrthoDB" id="9780488at2"/>
<dbReference type="Pfam" id="PF10105">
    <property type="entry name" value="DUF2344"/>
    <property type="match status" value="1"/>
</dbReference>
<gene>
    <name evidence="2" type="ORF">SAMN02745885_00025</name>
</gene>
<sequence>MKYRLKWQRGWEVRFVSHLDLLRTWERSLRRAGLPLALTEGFNPHPKLAFAHALAVGMTSEGEYLDLELREYLLPAEVQERLNQALPRGFQVVKIRTLPEGAPALMSIVNRADYLLGLPLREAVTDVNEQLQALLTKPALPLLKRSKSGEREVDFRPLLYRLAGSSDGPMVHLRCLVAAGSEANVRPEDIVKLLEKYLSWPVVEHGLLMHRLDLLVARGGELYSPMEIVHKG</sequence>
<protein>
    <submittedName>
        <fullName evidence="2">Radical SAM-linked protein</fullName>
    </submittedName>
</protein>
<proteinExistence type="predicted"/>
<accession>A0A1T4L5F6</accession>
<evidence type="ECO:0000313" key="2">
    <source>
        <dbReference type="EMBL" id="SJZ49833.1"/>
    </source>
</evidence>
<dbReference type="NCBIfam" id="TIGR03936">
    <property type="entry name" value="sam_1_link_chp"/>
    <property type="match status" value="1"/>
</dbReference>
<dbReference type="AlphaFoldDB" id="A0A1T4L5F6"/>
<keyword evidence="3" id="KW-1185">Reference proteome</keyword>
<dbReference type="InterPro" id="IPR018768">
    <property type="entry name" value="DUF2344"/>
</dbReference>
<dbReference type="Proteomes" id="UP000189933">
    <property type="component" value="Unassembled WGS sequence"/>
</dbReference>
<organism evidence="2 3">
    <name type="scientific">Carboxydocella sporoproducens DSM 16521</name>
    <dbReference type="NCBI Taxonomy" id="1121270"/>
    <lineage>
        <taxon>Bacteria</taxon>
        <taxon>Bacillati</taxon>
        <taxon>Bacillota</taxon>
        <taxon>Clostridia</taxon>
        <taxon>Eubacteriales</taxon>
        <taxon>Clostridiales Family XVI. Incertae Sedis</taxon>
        <taxon>Carboxydocella</taxon>
    </lineage>
</organism>
<dbReference type="RefSeq" id="WP_078664188.1">
    <property type="nucleotide sequence ID" value="NZ_FUXM01000001.1"/>
</dbReference>
<reference evidence="3" key="1">
    <citation type="submission" date="2017-02" db="EMBL/GenBank/DDBJ databases">
        <authorList>
            <person name="Varghese N."/>
            <person name="Submissions S."/>
        </authorList>
    </citation>
    <scope>NUCLEOTIDE SEQUENCE [LARGE SCALE GENOMIC DNA]</scope>
    <source>
        <strain evidence="3">DSM 16521</strain>
    </source>
</reference>
<feature type="domain" description="DUF2344" evidence="1">
    <location>
        <begin position="2"/>
        <end position="187"/>
    </location>
</feature>